<keyword evidence="5 14" id="KW-0812">Transmembrane</keyword>
<dbReference type="GO" id="GO:0009403">
    <property type="term" value="P:toxin biosynthetic process"/>
    <property type="evidence" value="ECO:0007669"/>
    <property type="project" value="UniProtKB-ARBA"/>
</dbReference>
<evidence type="ECO:0000256" key="11">
    <source>
        <dbReference type="ARBA" id="ARBA00023136"/>
    </source>
</evidence>
<dbReference type="InterPro" id="IPR001128">
    <property type="entry name" value="Cyt_P450"/>
</dbReference>
<dbReference type="PROSITE" id="PS00086">
    <property type="entry name" value="CYTOCHROME_P450"/>
    <property type="match status" value="1"/>
</dbReference>
<comment type="cofactor">
    <cofactor evidence="1 12">
        <name>heme</name>
        <dbReference type="ChEBI" id="CHEBI:30413"/>
    </cofactor>
</comment>
<keyword evidence="4 12" id="KW-0349">Heme</keyword>
<accession>A0A6A6DW62</accession>
<keyword evidence="8 13" id="KW-0560">Oxidoreductase</keyword>
<feature type="transmembrane region" description="Helical" evidence="14">
    <location>
        <begin position="6"/>
        <end position="31"/>
    </location>
</feature>
<evidence type="ECO:0000256" key="8">
    <source>
        <dbReference type="ARBA" id="ARBA00023002"/>
    </source>
</evidence>
<evidence type="ECO:0000256" key="6">
    <source>
        <dbReference type="ARBA" id="ARBA00022723"/>
    </source>
</evidence>
<evidence type="ECO:0000256" key="14">
    <source>
        <dbReference type="SAM" id="Phobius"/>
    </source>
</evidence>
<dbReference type="InterPro" id="IPR002401">
    <property type="entry name" value="Cyt_P450_E_grp-I"/>
</dbReference>
<dbReference type="AlphaFoldDB" id="A0A6A6DW62"/>
<keyword evidence="16" id="KW-1185">Reference proteome</keyword>
<dbReference type="GO" id="GO:0005506">
    <property type="term" value="F:iron ion binding"/>
    <property type="evidence" value="ECO:0007669"/>
    <property type="project" value="InterPro"/>
</dbReference>
<dbReference type="Proteomes" id="UP000800200">
    <property type="component" value="Unassembled WGS sequence"/>
</dbReference>
<evidence type="ECO:0000256" key="12">
    <source>
        <dbReference type="PIRSR" id="PIRSR602401-1"/>
    </source>
</evidence>
<proteinExistence type="inferred from homology"/>
<evidence type="ECO:0000313" key="16">
    <source>
        <dbReference type="Proteomes" id="UP000800200"/>
    </source>
</evidence>
<evidence type="ECO:0000256" key="5">
    <source>
        <dbReference type="ARBA" id="ARBA00022692"/>
    </source>
</evidence>
<dbReference type="CDD" id="cd11058">
    <property type="entry name" value="CYP60B-like"/>
    <property type="match status" value="1"/>
</dbReference>
<dbReference type="PANTHER" id="PTHR24305:SF230">
    <property type="entry name" value="P450, PUTATIVE (EUROFUNG)-RELATED"/>
    <property type="match status" value="1"/>
</dbReference>
<evidence type="ECO:0000256" key="7">
    <source>
        <dbReference type="ARBA" id="ARBA00022989"/>
    </source>
</evidence>
<dbReference type="EMBL" id="ML994643">
    <property type="protein sequence ID" value="KAF2183273.1"/>
    <property type="molecule type" value="Genomic_DNA"/>
</dbReference>
<dbReference type="PRINTS" id="PR00385">
    <property type="entry name" value="P450"/>
</dbReference>
<evidence type="ECO:0000256" key="9">
    <source>
        <dbReference type="ARBA" id="ARBA00023004"/>
    </source>
</evidence>
<dbReference type="PANTHER" id="PTHR24305">
    <property type="entry name" value="CYTOCHROME P450"/>
    <property type="match status" value="1"/>
</dbReference>
<comment type="subcellular location">
    <subcellularLocation>
        <location evidence="2">Membrane</location>
        <topology evidence="2">Single-pass membrane protein</topology>
    </subcellularLocation>
</comment>
<protein>
    <submittedName>
        <fullName evidence="15">Cytochrome P450</fullName>
    </submittedName>
</protein>
<name>A0A6A6DW62_9PEZI</name>
<dbReference type="GO" id="GO:0016705">
    <property type="term" value="F:oxidoreductase activity, acting on paired donors, with incorporation or reduction of molecular oxygen"/>
    <property type="evidence" value="ECO:0007669"/>
    <property type="project" value="InterPro"/>
</dbReference>
<evidence type="ECO:0000256" key="13">
    <source>
        <dbReference type="RuleBase" id="RU000461"/>
    </source>
</evidence>
<dbReference type="Gene3D" id="1.10.630.10">
    <property type="entry name" value="Cytochrome P450"/>
    <property type="match status" value="1"/>
</dbReference>
<keyword evidence="9 12" id="KW-0408">Iron</keyword>
<dbReference type="GO" id="GO:0020037">
    <property type="term" value="F:heme binding"/>
    <property type="evidence" value="ECO:0007669"/>
    <property type="project" value="InterPro"/>
</dbReference>
<reference evidence="15" key="1">
    <citation type="journal article" date="2020" name="Stud. Mycol.">
        <title>101 Dothideomycetes genomes: a test case for predicting lifestyles and emergence of pathogens.</title>
        <authorList>
            <person name="Haridas S."/>
            <person name="Albert R."/>
            <person name="Binder M."/>
            <person name="Bloem J."/>
            <person name="Labutti K."/>
            <person name="Salamov A."/>
            <person name="Andreopoulos B."/>
            <person name="Baker S."/>
            <person name="Barry K."/>
            <person name="Bills G."/>
            <person name="Bluhm B."/>
            <person name="Cannon C."/>
            <person name="Castanera R."/>
            <person name="Culley D."/>
            <person name="Daum C."/>
            <person name="Ezra D."/>
            <person name="Gonzalez J."/>
            <person name="Henrissat B."/>
            <person name="Kuo A."/>
            <person name="Liang C."/>
            <person name="Lipzen A."/>
            <person name="Lutzoni F."/>
            <person name="Magnuson J."/>
            <person name="Mondo S."/>
            <person name="Nolan M."/>
            <person name="Ohm R."/>
            <person name="Pangilinan J."/>
            <person name="Park H.-J."/>
            <person name="Ramirez L."/>
            <person name="Alfaro M."/>
            <person name="Sun H."/>
            <person name="Tritt A."/>
            <person name="Yoshinaga Y."/>
            <person name="Zwiers L.-H."/>
            <person name="Turgeon B."/>
            <person name="Goodwin S."/>
            <person name="Spatafora J."/>
            <person name="Crous P."/>
            <person name="Grigoriev I."/>
        </authorList>
    </citation>
    <scope>NUCLEOTIDE SEQUENCE</scope>
    <source>
        <strain evidence="15">CBS 207.26</strain>
    </source>
</reference>
<sequence>MIEYLFQGSIVAGFALFVGSCITLVLLYGFYNLTIHPLRIYPGPLLWRAYRLPWTRSVISGRFPFDALELHKKYGPVVRVAPNELSYTDAKAWKTIYGHHNPATEGFSEFDKDRTEYLKPLNGVYSILGGNTVDHARFRRLLSHSFSEKGMREMQGRIQGYVELLIKGLKESAGQGYIDIVEWYNWTTFDMIGDLAFGESFHCLETKKTDPWIAAIFGSVKSAPFISVFRLYGLEFLIPWLAPKKLMELRKRNFQKNVTKIDERIKLGSDRGDFWDNVIEKSDFEKGTGMSREEMISNASILVLGGSETTATLLSGTTYLLLKHPQVMKKLLDEVRGAFKSEEEIDLLSVSRLDYMLAVLDAGMRIYPPVPNQGNRVVPAGGAPVSGKWVAGGTSLQVQQYAANHLPSNFTRPDDFVPERWLANPPKEFENDDRTARQPFSIGPRNCIGRNLAYSEMRLILAKLCFNFDLELDEERCGNWIGNQKVFVLWEKWPLWVKLKPVRKG</sequence>
<keyword evidence="10 13" id="KW-0503">Monooxygenase</keyword>
<evidence type="ECO:0000256" key="3">
    <source>
        <dbReference type="ARBA" id="ARBA00010617"/>
    </source>
</evidence>
<keyword evidence="11 14" id="KW-0472">Membrane</keyword>
<dbReference type="Pfam" id="PF00067">
    <property type="entry name" value="p450"/>
    <property type="match status" value="1"/>
</dbReference>
<evidence type="ECO:0000313" key="15">
    <source>
        <dbReference type="EMBL" id="KAF2183273.1"/>
    </source>
</evidence>
<dbReference type="InterPro" id="IPR036396">
    <property type="entry name" value="Cyt_P450_sf"/>
</dbReference>
<dbReference type="FunFam" id="1.10.630.10:FF:000047">
    <property type="entry name" value="Cytochrome P450 monooxygenase"/>
    <property type="match status" value="1"/>
</dbReference>
<dbReference type="OrthoDB" id="1470350at2759"/>
<dbReference type="GO" id="GO:0004497">
    <property type="term" value="F:monooxygenase activity"/>
    <property type="evidence" value="ECO:0007669"/>
    <property type="project" value="UniProtKB-KW"/>
</dbReference>
<dbReference type="PRINTS" id="PR00463">
    <property type="entry name" value="EP450I"/>
</dbReference>
<keyword evidence="6 12" id="KW-0479">Metal-binding</keyword>
<comment type="similarity">
    <text evidence="3 13">Belongs to the cytochrome P450 family.</text>
</comment>
<evidence type="ECO:0000256" key="4">
    <source>
        <dbReference type="ARBA" id="ARBA00022617"/>
    </source>
</evidence>
<feature type="binding site" description="axial binding residue" evidence="12">
    <location>
        <position position="447"/>
    </location>
    <ligand>
        <name>heme</name>
        <dbReference type="ChEBI" id="CHEBI:30413"/>
    </ligand>
    <ligandPart>
        <name>Fe</name>
        <dbReference type="ChEBI" id="CHEBI:18248"/>
    </ligandPart>
</feature>
<gene>
    <name evidence="15" type="ORF">K469DRAFT_668274</name>
</gene>
<keyword evidence="7 14" id="KW-1133">Transmembrane helix</keyword>
<dbReference type="InterPro" id="IPR050121">
    <property type="entry name" value="Cytochrome_P450_monoxygenase"/>
</dbReference>
<evidence type="ECO:0000256" key="10">
    <source>
        <dbReference type="ARBA" id="ARBA00023033"/>
    </source>
</evidence>
<evidence type="ECO:0000256" key="1">
    <source>
        <dbReference type="ARBA" id="ARBA00001971"/>
    </source>
</evidence>
<dbReference type="GO" id="GO:0016020">
    <property type="term" value="C:membrane"/>
    <property type="evidence" value="ECO:0007669"/>
    <property type="project" value="UniProtKB-SubCell"/>
</dbReference>
<dbReference type="SUPFAM" id="SSF48264">
    <property type="entry name" value="Cytochrome P450"/>
    <property type="match status" value="1"/>
</dbReference>
<organism evidence="15 16">
    <name type="scientific">Zopfia rhizophila CBS 207.26</name>
    <dbReference type="NCBI Taxonomy" id="1314779"/>
    <lineage>
        <taxon>Eukaryota</taxon>
        <taxon>Fungi</taxon>
        <taxon>Dikarya</taxon>
        <taxon>Ascomycota</taxon>
        <taxon>Pezizomycotina</taxon>
        <taxon>Dothideomycetes</taxon>
        <taxon>Dothideomycetes incertae sedis</taxon>
        <taxon>Zopfiaceae</taxon>
        <taxon>Zopfia</taxon>
    </lineage>
</organism>
<evidence type="ECO:0000256" key="2">
    <source>
        <dbReference type="ARBA" id="ARBA00004167"/>
    </source>
</evidence>
<dbReference type="InterPro" id="IPR017972">
    <property type="entry name" value="Cyt_P450_CS"/>
</dbReference>